<organism evidence="1 2">
    <name type="scientific">Periophthalmus magnuspinnatus</name>
    <dbReference type="NCBI Taxonomy" id="409849"/>
    <lineage>
        <taxon>Eukaryota</taxon>
        <taxon>Metazoa</taxon>
        <taxon>Chordata</taxon>
        <taxon>Craniata</taxon>
        <taxon>Vertebrata</taxon>
        <taxon>Euteleostomi</taxon>
        <taxon>Actinopterygii</taxon>
        <taxon>Neopterygii</taxon>
        <taxon>Teleostei</taxon>
        <taxon>Neoteleostei</taxon>
        <taxon>Acanthomorphata</taxon>
        <taxon>Gobiaria</taxon>
        <taxon>Gobiiformes</taxon>
        <taxon>Gobioidei</taxon>
        <taxon>Gobiidae</taxon>
        <taxon>Oxudercinae</taxon>
        <taxon>Periophthalmus</taxon>
    </lineage>
</organism>
<dbReference type="Ensembl" id="ENSPMGT00000007050.1">
    <property type="protein sequence ID" value="ENSPMGP00000006628.1"/>
    <property type="gene ID" value="ENSPMGG00000005544.1"/>
</dbReference>
<evidence type="ECO:0000313" key="1">
    <source>
        <dbReference type="Ensembl" id="ENSPMGP00000006628.1"/>
    </source>
</evidence>
<dbReference type="InterPro" id="IPR051484">
    <property type="entry name" value="Tensin_PTEN_phosphatase"/>
</dbReference>
<name>A0A3B3ZPM8_9GOBI</name>
<dbReference type="Gene3D" id="3.90.190.10">
    <property type="entry name" value="Protein tyrosine phosphatase superfamily"/>
    <property type="match status" value="1"/>
</dbReference>
<keyword evidence="2" id="KW-1185">Reference proteome</keyword>
<evidence type="ECO:0008006" key="3">
    <source>
        <dbReference type="Google" id="ProtNLM"/>
    </source>
</evidence>
<dbReference type="InterPro" id="IPR029021">
    <property type="entry name" value="Prot-tyrosine_phosphatase-like"/>
</dbReference>
<reference evidence="1" key="2">
    <citation type="submission" date="2025-09" db="UniProtKB">
        <authorList>
            <consortium name="Ensembl"/>
        </authorList>
    </citation>
    <scope>IDENTIFICATION</scope>
</reference>
<dbReference type="Proteomes" id="UP000261520">
    <property type="component" value="Unplaced"/>
</dbReference>
<dbReference type="AlphaFoldDB" id="A0A3B3ZPM8"/>
<proteinExistence type="predicted"/>
<sequence>QNKKHIKSTEKKQRKKGRKLHIWQKIALPIDLTYITERIITVVCPRECSDDSYLHNLSQITHMLHSKHGHNYMVRSTARLVKQLYNINQKIVVDTGWTDQLAPNLDQIINVCTAMENWLHRHHKHVLVLHCRVKTYIQNHLLQLRLSFPSKFISIAHLRKSSTSKSASHKNLQKHIHR</sequence>
<dbReference type="SUPFAM" id="SSF52799">
    <property type="entry name" value="(Phosphotyrosine protein) phosphatases II"/>
    <property type="match status" value="1"/>
</dbReference>
<protein>
    <recommendedName>
        <fullName evidence="3">Phosphatase tensin-type domain-containing protein</fullName>
    </recommendedName>
</protein>
<dbReference type="PANTHER" id="PTHR45734:SF5">
    <property type="entry name" value="TENSIN-3"/>
    <property type="match status" value="1"/>
</dbReference>
<dbReference type="PANTHER" id="PTHR45734">
    <property type="entry name" value="TENSIN"/>
    <property type="match status" value="1"/>
</dbReference>
<accession>A0A3B3ZPM8</accession>
<evidence type="ECO:0000313" key="2">
    <source>
        <dbReference type="Proteomes" id="UP000261520"/>
    </source>
</evidence>
<reference evidence="1" key="1">
    <citation type="submission" date="2025-08" db="UniProtKB">
        <authorList>
            <consortium name="Ensembl"/>
        </authorList>
    </citation>
    <scope>IDENTIFICATION</scope>
</reference>
<dbReference type="GO" id="GO:0005925">
    <property type="term" value="C:focal adhesion"/>
    <property type="evidence" value="ECO:0007669"/>
    <property type="project" value="TreeGrafter"/>
</dbReference>